<evidence type="ECO:0000313" key="2">
    <source>
        <dbReference type="EMBL" id="KAK9679950.1"/>
    </source>
</evidence>
<keyword evidence="3" id="KW-1185">Reference proteome</keyword>
<sequence length="105" mass="11741">MEILSKKFGDFRSRLDEIFRKIPPPGADGLLSRTGAFWAFTEPPPTGTALRAPAHFPGETPERQLDRSDSGIQSGVCTQRSRGYPSPGIQEREKIERSYFAVAFR</sequence>
<evidence type="ECO:0000256" key="1">
    <source>
        <dbReference type="SAM" id="MobiDB-lite"/>
    </source>
</evidence>
<protein>
    <submittedName>
        <fullName evidence="2">Uncharacterized protein</fullName>
    </submittedName>
</protein>
<reference evidence="2 3" key="1">
    <citation type="journal article" date="2024" name="BMC Genomics">
        <title>De novo assembly and annotation of Popillia japonica's genome with initial clues to its potential as an invasive pest.</title>
        <authorList>
            <person name="Cucini C."/>
            <person name="Boschi S."/>
            <person name="Funari R."/>
            <person name="Cardaioli E."/>
            <person name="Iannotti N."/>
            <person name="Marturano G."/>
            <person name="Paoli F."/>
            <person name="Bruttini M."/>
            <person name="Carapelli A."/>
            <person name="Frati F."/>
            <person name="Nardi F."/>
        </authorList>
    </citation>
    <scope>NUCLEOTIDE SEQUENCE [LARGE SCALE GENOMIC DNA]</scope>
    <source>
        <strain evidence="2">DMR45628</strain>
    </source>
</reference>
<name>A0AAW1HUE5_POPJA</name>
<feature type="compositionally biased region" description="Polar residues" evidence="1">
    <location>
        <begin position="70"/>
        <end position="81"/>
    </location>
</feature>
<proteinExistence type="predicted"/>
<comment type="caution">
    <text evidence="2">The sequence shown here is derived from an EMBL/GenBank/DDBJ whole genome shotgun (WGS) entry which is preliminary data.</text>
</comment>
<gene>
    <name evidence="2" type="ORF">QE152_g39538</name>
</gene>
<feature type="compositionally biased region" description="Basic and acidic residues" evidence="1">
    <location>
        <begin position="60"/>
        <end position="69"/>
    </location>
</feature>
<evidence type="ECO:0000313" key="3">
    <source>
        <dbReference type="Proteomes" id="UP001458880"/>
    </source>
</evidence>
<feature type="region of interest" description="Disordered" evidence="1">
    <location>
        <begin position="42"/>
        <end position="90"/>
    </location>
</feature>
<dbReference type="AlphaFoldDB" id="A0AAW1HUE5"/>
<dbReference type="EMBL" id="JASPKY010000953">
    <property type="protein sequence ID" value="KAK9679950.1"/>
    <property type="molecule type" value="Genomic_DNA"/>
</dbReference>
<dbReference type="Proteomes" id="UP001458880">
    <property type="component" value="Unassembled WGS sequence"/>
</dbReference>
<organism evidence="2 3">
    <name type="scientific">Popillia japonica</name>
    <name type="common">Japanese beetle</name>
    <dbReference type="NCBI Taxonomy" id="7064"/>
    <lineage>
        <taxon>Eukaryota</taxon>
        <taxon>Metazoa</taxon>
        <taxon>Ecdysozoa</taxon>
        <taxon>Arthropoda</taxon>
        <taxon>Hexapoda</taxon>
        <taxon>Insecta</taxon>
        <taxon>Pterygota</taxon>
        <taxon>Neoptera</taxon>
        <taxon>Endopterygota</taxon>
        <taxon>Coleoptera</taxon>
        <taxon>Polyphaga</taxon>
        <taxon>Scarabaeiformia</taxon>
        <taxon>Scarabaeidae</taxon>
        <taxon>Rutelinae</taxon>
        <taxon>Popillia</taxon>
    </lineage>
</organism>
<accession>A0AAW1HUE5</accession>